<gene>
    <name evidence="2" type="ORF">PBIL07802_LOCUS20092</name>
</gene>
<dbReference type="PANTHER" id="PTHR40743:SF1">
    <property type="entry name" value="POSSIBLE GLYCOSYLTRANSFERASE"/>
    <property type="match status" value="1"/>
</dbReference>
<dbReference type="AlphaFoldDB" id="A0A7S3GBR4"/>
<dbReference type="EMBL" id="HBIB01030985">
    <property type="protein sequence ID" value="CAE0257831.1"/>
    <property type="molecule type" value="Transcribed_RNA"/>
</dbReference>
<name>A0A7S3GBR4_9EUKA</name>
<protein>
    <submittedName>
        <fullName evidence="2">Uncharacterized protein</fullName>
    </submittedName>
</protein>
<feature type="compositionally biased region" description="Low complexity" evidence="1">
    <location>
        <begin position="31"/>
        <end position="42"/>
    </location>
</feature>
<dbReference type="PANTHER" id="PTHR40743">
    <property type="entry name" value="NUCLEOTIDE-DIPHOSPHO-SUGAR TRANSFERASE CONTAINING PROTEIN"/>
    <property type="match status" value="1"/>
</dbReference>
<sequence>MVNASQSGKSRSEQQAEVKIEEKNGEKLERSPSSSSTSALPSFIADMMRERSDSDEDRIDEKLEEQEGAVRVLCAQAFAAKLDVLRQQGATGLLSSFPALKEEVAQLVGNESLAELIYAAGRLKPHELSVATRGASMPTQQCSVQTTCVGCGQPFFFPITASLIVCPRCKVGEGSQKNEKVVQRVGDCRACGNLITVRADAVYVVCGCCVSAYPLRTLCISMAFAIQRPYLRRKEEEAAEKPLYPGRGIHIVVQYYIDKDETRRDEVKTCLLENLKCPHVEGVHCLLDEPLTMEEFRDEQGGEKLKSVYVGKRLTYKMAFDYANEHLSGKVVILMNADIHVNDSARHFDHIEMSGRAFALTRHDYTKTGLQFEPFAAPICQDAWAFCSPISDKVDADYQLGKPGCDNRIAFELRRAGLHVSNPSQTIKVVHRHASQKRNYQHGKDTVVGFYASVQPTMCTEQGMDKNKR</sequence>
<proteinExistence type="predicted"/>
<organism evidence="2">
    <name type="scientific">Palpitomonas bilix</name>
    <dbReference type="NCBI Taxonomy" id="652834"/>
    <lineage>
        <taxon>Eukaryota</taxon>
        <taxon>Eukaryota incertae sedis</taxon>
    </lineage>
</organism>
<evidence type="ECO:0000256" key="1">
    <source>
        <dbReference type="SAM" id="MobiDB-lite"/>
    </source>
</evidence>
<evidence type="ECO:0000313" key="2">
    <source>
        <dbReference type="EMBL" id="CAE0257831.1"/>
    </source>
</evidence>
<accession>A0A7S3GBR4</accession>
<feature type="region of interest" description="Disordered" evidence="1">
    <location>
        <begin position="1"/>
        <end position="45"/>
    </location>
</feature>
<feature type="compositionally biased region" description="Basic and acidic residues" evidence="1">
    <location>
        <begin position="10"/>
        <end position="30"/>
    </location>
</feature>
<reference evidence="2" key="1">
    <citation type="submission" date="2021-01" db="EMBL/GenBank/DDBJ databases">
        <authorList>
            <person name="Corre E."/>
            <person name="Pelletier E."/>
            <person name="Niang G."/>
            <person name="Scheremetjew M."/>
            <person name="Finn R."/>
            <person name="Kale V."/>
            <person name="Holt S."/>
            <person name="Cochrane G."/>
            <person name="Meng A."/>
            <person name="Brown T."/>
            <person name="Cohen L."/>
        </authorList>
    </citation>
    <scope>NUCLEOTIDE SEQUENCE</scope>
    <source>
        <strain evidence="2">NIES-2562</strain>
    </source>
</reference>